<reference evidence="11 12" key="1">
    <citation type="submission" date="2016-03" db="EMBL/GenBank/DDBJ databases">
        <title>Genome sequence of Providencia stuartii strain, isolated from the salivary glands of larval Lucilia sericata.</title>
        <authorList>
            <person name="Yuan Y."/>
            <person name="Zhang Y."/>
            <person name="Fu S."/>
            <person name="Crippen T.L."/>
            <person name="Visi D."/>
            <person name="Benbow M.E."/>
            <person name="Allen M."/>
            <person name="Tomberlin J.K."/>
            <person name="Sze S.-H."/>
            <person name="Tarone A.M."/>
        </authorList>
    </citation>
    <scope>NUCLEOTIDE SEQUENCE [LARGE SCALE GENOMIC DNA]</scope>
    <source>
        <strain evidence="11 12">Crippen</strain>
    </source>
</reference>
<comment type="subcellular location">
    <subcellularLocation>
        <location evidence="8">Cell inner membrane</location>
        <topology evidence="8">Peripheral membrane protein</topology>
    </subcellularLocation>
</comment>
<dbReference type="Proteomes" id="UP000179588">
    <property type="component" value="Unassembled WGS sequence"/>
</dbReference>
<keyword evidence="5 8" id="KW-0067">ATP-binding</keyword>
<keyword evidence="12" id="KW-1185">Reference proteome</keyword>
<evidence type="ECO:0000256" key="6">
    <source>
        <dbReference type="ARBA" id="ARBA00022967"/>
    </source>
</evidence>
<evidence type="ECO:0000256" key="8">
    <source>
        <dbReference type="RuleBase" id="RU367068"/>
    </source>
</evidence>
<name>A0A1S1HQH7_PROST</name>
<reference evidence="10" key="2">
    <citation type="submission" date="2024-02" db="EMBL/GenBank/DDBJ databases">
        <authorList>
            <consortium name="Clinical and Environmental Microbiology Branch: Whole genome sequencing antimicrobial resistance pathogens in the healthcare setting"/>
        </authorList>
    </citation>
    <scope>NUCLEOTIDE SEQUENCE</scope>
    <source>
        <strain evidence="10">2021GO-0154</strain>
    </source>
</reference>
<dbReference type="GO" id="GO:0005886">
    <property type="term" value="C:plasma membrane"/>
    <property type="evidence" value="ECO:0007669"/>
    <property type="project" value="UniProtKB-SubCell"/>
</dbReference>
<dbReference type="Pfam" id="PF00005">
    <property type="entry name" value="ABC_tran"/>
    <property type="match status" value="1"/>
</dbReference>
<dbReference type="SUPFAM" id="SSF52540">
    <property type="entry name" value="P-loop containing nucleoside triphosphate hydrolases"/>
    <property type="match status" value="1"/>
</dbReference>
<dbReference type="EC" id="7.6.2.-" evidence="8"/>
<dbReference type="InterPro" id="IPR027417">
    <property type="entry name" value="P-loop_NTPase"/>
</dbReference>
<dbReference type="InterPro" id="IPR011924">
    <property type="entry name" value="LolD_lipo_ATP-bd"/>
</dbReference>
<dbReference type="InterPro" id="IPR017911">
    <property type="entry name" value="MacB-like_ATP-bd"/>
</dbReference>
<comment type="similarity">
    <text evidence="8">Belongs to the ABC transporter superfamily. Lipoprotein translocase (TC 3.A.1.125) family.</text>
</comment>
<dbReference type="AlphaFoldDB" id="A0A1S1HQH7"/>
<keyword evidence="2 8" id="KW-1003">Cell membrane</keyword>
<dbReference type="EMBL" id="LVIE01000113">
    <property type="protein sequence ID" value="OHT24505.1"/>
    <property type="molecule type" value="Genomic_DNA"/>
</dbReference>
<evidence type="ECO:0000313" key="12">
    <source>
        <dbReference type="Proteomes" id="UP000179588"/>
    </source>
</evidence>
<dbReference type="InterPro" id="IPR003593">
    <property type="entry name" value="AAA+_ATPase"/>
</dbReference>
<dbReference type="PROSITE" id="PS50893">
    <property type="entry name" value="ABC_TRANSPORTER_2"/>
    <property type="match status" value="1"/>
</dbReference>
<dbReference type="PANTHER" id="PTHR24220">
    <property type="entry name" value="IMPORT ATP-BINDING PROTEIN"/>
    <property type="match status" value="1"/>
</dbReference>
<keyword evidence="3 8" id="KW-0997">Cell inner membrane</keyword>
<dbReference type="GO" id="GO:0022857">
    <property type="term" value="F:transmembrane transporter activity"/>
    <property type="evidence" value="ECO:0007669"/>
    <property type="project" value="TreeGrafter"/>
</dbReference>
<gene>
    <name evidence="8 11" type="primary">lolD</name>
    <name evidence="11" type="ORF">A3Q29_17110</name>
    <name evidence="10" type="ORF">RG298_000498</name>
</gene>
<keyword evidence="4 8" id="KW-0547">Nucleotide-binding</keyword>
<dbReference type="GO" id="GO:0044874">
    <property type="term" value="P:lipoprotein localization to outer membrane"/>
    <property type="evidence" value="ECO:0007669"/>
    <property type="project" value="TreeGrafter"/>
</dbReference>
<protein>
    <recommendedName>
        <fullName evidence="8">Lipoprotein-releasing system ATP-binding protein LolD</fullName>
        <ecNumber evidence="8">7.6.2.-</ecNumber>
    </recommendedName>
</protein>
<feature type="domain" description="ABC transporter" evidence="9">
    <location>
        <begin position="7"/>
        <end position="233"/>
    </location>
</feature>
<dbReference type="GeneID" id="92278825"/>
<dbReference type="GO" id="GO:0089705">
    <property type="term" value="P:protein localization to outer membrane"/>
    <property type="evidence" value="ECO:0007669"/>
    <property type="project" value="TreeGrafter"/>
</dbReference>
<dbReference type="InterPro" id="IPR015854">
    <property type="entry name" value="ABC_transpr_LolD-like"/>
</dbReference>
<dbReference type="PANTHER" id="PTHR24220:SF689">
    <property type="entry name" value="LIPOPROTEIN-RELEASING SYSTEM ATP-BINDING PROTEIN LOLD"/>
    <property type="match status" value="1"/>
</dbReference>
<evidence type="ECO:0000256" key="2">
    <source>
        <dbReference type="ARBA" id="ARBA00022475"/>
    </source>
</evidence>
<dbReference type="SMART" id="SM00382">
    <property type="entry name" value="AAA"/>
    <property type="match status" value="1"/>
</dbReference>
<evidence type="ECO:0000313" key="11">
    <source>
        <dbReference type="EMBL" id="OHT24505.1"/>
    </source>
</evidence>
<keyword evidence="1 8" id="KW-0813">Transport</keyword>
<comment type="function">
    <text evidence="8">Part of the ABC transporter complex LolCDE involved in the translocation of mature outer membrane-directed lipoproteins, from the inner membrane to the periplasmic chaperone, LolA. Responsible for the formation of the LolA-lipoprotein complex in an ATP-dependent manner.</text>
</comment>
<dbReference type="GO" id="GO:0005524">
    <property type="term" value="F:ATP binding"/>
    <property type="evidence" value="ECO:0007669"/>
    <property type="project" value="UniProtKB-UniRule"/>
</dbReference>
<organism evidence="11 12">
    <name type="scientific">Providencia stuartii</name>
    <dbReference type="NCBI Taxonomy" id="588"/>
    <lineage>
        <taxon>Bacteria</taxon>
        <taxon>Pseudomonadati</taxon>
        <taxon>Pseudomonadota</taxon>
        <taxon>Gammaproteobacteria</taxon>
        <taxon>Enterobacterales</taxon>
        <taxon>Morganellaceae</taxon>
        <taxon>Providencia</taxon>
    </lineage>
</organism>
<dbReference type="InterPro" id="IPR003439">
    <property type="entry name" value="ABC_transporter-like_ATP-bd"/>
</dbReference>
<dbReference type="NCBIfam" id="TIGR02211">
    <property type="entry name" value="LolD_lipo_ex"/>
    <property type="match status" value="1"/>
</dbReference>
<evidence type="ECO:0000256" key="7">
    <source>
        <dbReference type="ARBA" id="ARBA00023136"/>
    </source>
</evidence>
<sequence>MNKQPLLVCEHLSKVYQEGALSTQVLNDVCFSINEGEMMAIVGSSGSGKSTLLHLLGGLDTPSEGEVIFRGQHINRLSSDQRAAIRNKDLGFIYQFHHLLPDFTALENVAMPLLIGGINKTDAFNRATKMLDAVGLAHRSGHRPSELSGGERQRVAIARALVNEPALVMADEPTGNLDLRNADAIFELLGELNKTQGTAFLVVTHDMKLAHRLSRQLEMRDGHLQSDITLGAV</sequence>
<accession>A0A1S1HQH7</accession>
<dbReference type="FunFam" id="3.40.50.300:FF:000230">
    <property type="entry name" value="Lipoprotein-releasing system ATP-binding protein LolD"/>
    <property type="match status" value="1"/>
</dbReference>
<dbReference type="OrthoDB" id="9801477at2"/>
<evidence type="ECO:0000256" key="1">
    <source>
        <dbReference type="ARBA" id="ARBA00022448"/>
    </source>
</evidence>
<comment type="caution">
    <text evidence="11">The sequence shown here is derived from an EMBL/GenBank/DDBJ whole genome shotgun (WGS) entry which is preliminary data.</text>
</comment>
<evidence type="ECO:0000259" key="9">
    <source>
        <dbReference type="PROSITE" id="PS50893"/>
    </source>
</evidence>
<proteinExistence type="inferred from homology"/>
<dbReference type="NCBIfam" id="NF008639">
    <property type="entry name" value="PRK11629.1"/>
    <property type="match status" value="1"/>
</dbReference>
<evidence type="ECO:0000256" key="3">
    <source>
        <dbReference type="ARBA" id="ARBA00022519"/>
    </source>
</evidence>
<keyword evidence="11" id="KW-0449">Lipoprotein</keyword>
<dbReference type="Gene3D" id="3.40.50.300">
    <property type="entry name" value="P-loop containing nucleotide triphosphate hydrolases"/>
    <property type="match status" value="1"/>
</dbReference>
<keyword evidence="7 8" id="KW-0472">Membrane</keyword>
<dbReference type="GO" id="GO:0016887">
    <property type="term" value="F:ATP hydrolysis activity"/>
    <property type="evidence" value="ECO:0007669"/>
    <property type="project" value="InterPro"/>
</dbReference>
<keyword evidence="6 8" id="KW-1278">Translocase</keyword>
<evidence type="ECO:0000313" key="10">
    <source>
        <dbReference type="EMBL" id="EMJ5132829.1"/>
    </source>
</evidence>
<dbReference type="RefSeq" id="WP_070927110.1">
    <property type="nucleotide sequence ID" value="NZ_CANMXG010000001.1"/>
</dbReference>
<dbReference type="InterPro" id="IPR017871">
    <property type="entry name" value="ABC_transporter-like_CS"/>
</dbReference>
<dbReference type="PROSITE" id="PS00211">
    <property type="entry name" value="ABC_TRANSPORTER_1"/>
    <property type="match status" value="1"/>
</dbReference>
<evidence type="ECO:0000256" key="5">
    <source>
        <dbReference type="ARBA" id="ARBA00022840"/>
    </source>
</evidence>
<comment type="subunit">
    <text evidence="8">The complex is composed of two ATP-binding proteins (LolD) and two transmembrane proteins (LolC and LolE).</text>
</comment>
<dbReference type="CDD" id="cd03255">
    <property type="entry name" value="ABC_MJ0796_LolCDE_FtsE"/>
    <property type="match status" value="1"/>
</dbReference>
<dbReference type="EMBL" id="ABMABF030000001">
    <property type="protein sequence ID" value="EMJ5132829.1"/>
    <property type="molecule type" value="Genomic_DNA"/>
</dbReference>
<evidence type="ECO:0000256" key="4">
    <source>
        <dbReference type="ARBA" id="ARBA00022741"/>
    </source>
</evidence>